<dbReference type="InterPro" id="IPR001309">
    <property type="entry name" value="Pept_C14_p20"/>
</dbReference>
<evidence type="ECO:0000256" key="1">
    <source>
        <dbReference type="PROSITE-ProRule" id="PRU00339"/>
    </source>
</evidence>
<comment type="caution">
    <text evidence="4">The sequence shown here is derived from an EMBL/GenBank/DDBJ whole genome shotgun (WGS) entry which is preliminary data.</text>
</comment>
<feature type="repeat" description="TPR" evidence="1">
    <location>
        <begin position="382"/>
        <end position="415"/>
    </location>
</feature>
<organism evidence="4 5">
    <name type="scientific">Lichenifustis flavocetrariae</name>
    <dbReference type="NCBI Taxonomy" id="2949735"/>
    <lineage>
        <taxon>Bacteria</taxon>
        <taxon>Pseudomonadati</taxon>
        <taxon>Pseudomonadota</taxon>
        <taxon>Alphaproteobacteria</taxon>
        <taxon>Hyphomicrobiales</taxon>
        <taxon>Lichenihabitantaceae</taxon>
        <taxon>Lichenifustis</taxon>
    </lineage>
</organism>
<feature type="domain" description="Caspase family p20" evidence="3">
    <location>
        <begin position="553"/>
        <end position="683"/>
    </location>
</feature>
<dbReference type="InterPro" id="IPR052039">
    <property type="entry name" value="Caspase-related_regulators"/>
</dbReference>
<keyword evidence="1" id="KW-0802">TPR repeat</keyword>
<dbReference type="PANTHER" id="PTHR22576">
    <property type="entry name" value="MUCOSA ASSOCIATED LYMPHOID TISSUE LYMPHOMA TRANSLOCATION PROTEIN 1/PARACASPASE"/>
    <property type="match status" value="1"/>
</dbReference>
<dbReference type="Proteomes" id="UP001165667">
    <property type="component" value="Unassembled WGS sequence"/>
</dbReference>
<dbReference type="InterPro" id="IPR011600">
    <property type="entry name" value="Pept_C14_caspase"/>
</dbReference>
<evidence type="ECO:0000313" key="4">
    <source>
        <dbReference type="EMBL" id="MCW6508873.1"/>
    </source>
</evidence>
<dbReference type="SUPFAM" id="SSF48452">
    <property type="entry name" value="TPR-like"/>
    <property type="match status" value="2"/>
</dbReference>
<feature type="repeat" description="TPR" evidence="1">
    <location>
        <begin position="314"/>
        <end position="347"/>
    </location>
</feature>
<dbReference type="RefSeq" id="WP_282585237.1">
    <property type="nucleotide sequence ID" value="NZ_JAMOIM010000007.1"/>
</dbReference>
<dbReference type="InterPro" id="IPR029030">
    <property type="entry name" value="Caspase-like_dom_sf"/>
</dbReference>
<dbReference type="SUPFAM" id="SSF52129">
    <property type="entry name" value="Caspase-like"/>
    <property type="match status" value="1"/>
</dbReference>
<dbReference type="PROSITE" id="PS50005">
    <property type="entry name" value="TPR"/>
    <property type="match status" value="6"/>
</dbReference>
<dbReference type="SMART" id="SM00028">
    <property type="entry name" value="TPR"/>
    <property type="match status" value="10"/>
</dbReference>
<keyword evidence="2" id="KW-0175">Coiled coil</keyword>
<dbReference type="Gene3D" id="1.25.40.10">
    <property type="entry name" value="Tetratricopeptide repeat domain"/>
    <property type="match status" value="3"/>
</dbReference>
<dbReference type="GO" id="GO:0006508">
    <property type="term" value="P:proteolysis"/>
    <property type="evidence" value="ECO:0007669"/>
    <property type="project" value="InterPro"/>
</dbReference>
<name>A0AA41Z1P3_9HYPH</name>
<dbReference type="InterPro" id="IPR011990">
    <property type="entry name" value="TPR-like_helical_dom_sf"/>
</dbReference>
<feature type="repeat" description="TPR" evidence="1">
    <location>
        <begin position="280"/>
        <end position="313"/>
    </location>
</feature>
<feature type="repeat" description="TPR" evidence="1">
    <location>
        <begin position="76"/>
        <end position="109"/>
    </location>
</feature>
<accession>A0AA41Z1P3</accession>
<dbReference type="AlphaFoldDB" id="A0AA41Z1P3"/>
<dbReference type="EMBL" id="JAMOIM010000007">
    <property type="protein sequence ID" value="MCW6508873.1"/>
    <property type="molecule type" value="Genomic_DNA"/>
</dbReference>
<evidence type="ECO:0000256" key="2">
    <source>
        <dbReference type="SAM" id="Coils"/>
    </source>
</evidence>
<evidence type="ECO:0000259" key="3">
    <source>
        <dbReference type="PROSITE" id="PS50208"/>
    </source>
</evidence>
<keyword evidence="5" id="KW-1185">Reference proteome</keyword>
<feature type="repeat" description="TPR" evidence="1">
    <location>
        <begin position="144"/>
        <end position="177"/>
    </location>
</feature>
<dbReference type="PANTHER" id="PTHR22576:SF37">
    <property type="entry name" value="MUCOSA-ASSOCIATED LYMPHOID TISSUE LYMPHOMA TRANSLOCATION PROTEIN 1"/>
    <property type="match status" value="1"/>
</dbReference>
<dbReference type="PROSITE" id="PS50208">
    <property type="entry name" value="CASPASE_P20"/>
    <property type="match status" value="1"/>
</dbReference>
<dbReference type="Pfam" id="PF00656">
    <property type="entry name" value="Peptidase_C14"/>
    <property type="match status" value="1"/>
</dbReference>
<sequence length="787" mass="85417">MSVLFAGIHVLYDVFTGTSIRKQALRAGVAVWLGALLVPARADDHHLCDAATTPPVEAIRACTALLDGGIDASSAPDVYLNRGNAHARMGDMTSAASDYDAAINRRPDFVAAYKNRGITRLVSGNLEGALSDFGQGLKLSKNAPEFYDLRGQSLNTMGEFERAVQDFNKALAADPTLVNAHQNRAYAFLHMRQTDKALADYSAVIRSAPQDPKGYLGRATVFMDSAAFDSAIRDLDKARSLDPKNAATLSIRGEAKRLKGDLTGALADHTEAIRLAPDQDSVYINRSLVYRDKRDYEKAQADLAEAILRNPKSDLAYADRGEIWQLKGDYDRSMSDLEKATALNPKSPVALTLLGDTLRYKGELDHALDAYNAATRAVSDYVAAYTGRGLVYEKKQDFAAARAEFEKALKLPSDADAEKAKPAQALARDGLANITQELARIENEKAVEAQAAAAEAAGRTKSEQGAVLAEAKARDAEAKARDAEAKLREAELQQAAAQTGAMKAEARAKALEATVKAQEAEAEERISQAEKRAKQLEAQIAAANAPAPLPDQGRRVALVIGNSTYQSVPLLPNPQKDAEAVAQSLRDAGFNSVSLVENATLSQMKKALRAFQEIADDADWAMVYYAGHGIEISGQNYLIPTDARLQSDRDADDESVSLRYVLDRIHNARKLRMVILDACRENPFQGMMKREIASRAVARGLAPYEPRVANEMVVYAAKDGEQAADGNSSGHSPFAEALISRMTTPRVEINKVFRLVTSDVLTATGNRQQPFVYGSTPGEEDFYFKTK</sequence>
<dbReference type="Gene3D" id="3.40.50.1460">
    <property type="match status" value="1"/>
</dbReference>
<protein>
    <submittedName>
        <fullName evidence="4">Tetratricopeptide repeat protein</fullName>
    </submittedName>
</protein>
<feature type="repeat" description="TPR" evidence="1">
    <location>
        <begin position="212"/>
        <end position="245"/>
    </location>
</feature>
<dbReference type="InterPro" id="IPR019734">
    <property type="entry name" value="TPR_rpt"/>
</dbReference>
<feature type="coiled-coil region" evidence="2">
    <location>
        <begin position="431"/>
        <end position="546"/>
    </location>
</feature>
<dbReference type="GO" id="GO:0004197">
    <property type="term" value="F:cysteine-type endopeptidase activity"/>
    <property type="evidence" value="ECO:0007669"/>
    <property type="project" value="InterPro"/>
</dbReference>
<dbReference type="Pfam" id="PF13432">
    <property type="entry name" value="TPR_16"/>
    <property type="match status" value="5"/>
</dbReference>
<evidence type="ECO:0000313" key="5">
    <source>
        <dbReference type="Proteomes" id="UP001165667"/>
    </source>
</evidence>
<proteinExistence type="predicted"/>
<gene>
    <name evidence="4" type="ORF">M8523_12665</name>
</gene>
<reference evidence="4" key="1">
    <citation type="submission" date="2022-05" db="EMBL/GenBank/DDBJ databases">
        <authorList>
            <person name="Pankratov T."/>
        </authorList>
    </citation>
    <scope>NUCLEOTIDE SEQUENCE</scope>
    <source>
        <strain evidence="4">BP6-180914</strain>
    </source>
</reference>